<dbReference type="EMBL" id="LAZR01031036">
    <property type="protein sequence ID" value="KKL54890.1"/>
    <property type="molecule type" value="Genomic_DNA"/>
</dbReference>
<protein>
    <submittedName>
        <fullName evidence="1">Uncharacterized protein</fullName>
    </submittedName>
</protein>
<sequence length="192" mass="22432">MKALDKFNPKTSIFKQFEVSEKLPKKDRAFATWKALLLAKRSHDGLFLVIGKLLKDVRDDKLYISMDYDNFGQFLASEELGFSREKAYMCIKTFEYYIDYLKLDPEHIGQMNISRLSHMVPILKKIGNKREVVKQIGKMNSLRHGDFVREVKSKTNTDGKPTVYFSEKLGLWYVGYHPDTTHLHDLGDFKKE</sequence>
<organism evidence="1">
    <name type="scientific">marine sediment metagenome</name>
    <dbReference type="NCBI Taxonomy" id="412755"/>
    <lineage>
        <taxon>unclassified sequences</taxon>
        <taxon>metagenomes</taxon>
        <taxon>ecological metagenomes</taxon>
    </lineage>
</organism>
<gene>
    <name evidence="1" type="ORF">LCGC14_2260860</name>
</gene>
<evidence type="ECO:0000313" key="1">
    <source>
        <dbReference type="EMBL" id="KKL54890.1"/>
    </source>
</evidence>
<proteinExistence type="predicted"/>
<dbReference type="AlphaFoldDB" id="A0A0F9FC48"/>
<accession>A0A0F9FC48</accession>
<comment type="caution">
    <text evidence="1">The sequence shown here is derived from an EMBL/GenBank/DDBJ whole genome shotgun (WGS) entry which is preliminary data.</text>
</comment>
<name>A0A0F9FC48_9ZZZZ</name>
<reference evidence="1" key="1">
    <citation type="journal article" date="2015" name="Nature">
        <title>Complex archaea that bridge the gap between prokaryotes and eukaryotes.</title>
        <authorList>
            <person name="Spang A."/>
            <person name="Saw J.H."/>
            <person name="Jorgensen S.L."/>
            <person name="Zaremba-Niedzwiedzka K."/>
            <person name="Martijn J."/>
            <person name="Lind A.E."/>
            <person name="van Eijk R."/>
            <person name="Schleper C."/>
            <person name="Guy L."/>
            <person name="Ettema T.J."/>
        </authorList>
    </citation>
    <scope>NUCLEOTIDE SEQUENCE</scope>
</reference>